<dbReference type="RefSeq" id="WP_011877646.1">
    <property type="nucleotide sequence ID" value="NC_009253.1"/>
</dbReference>
<dbReference type="InterPro" id="IPR036388">
    <property type="entry name" value="WH-like_DNA-bd_sf"/>
</dbReference>
<keyword evidence="7" id="KW-1185">Reference proteome</keyword>
<reference evidence="6 7" key="1">
    <citation type="submission" date="2007-03" db="EMBL/GenBank/DDBJ databases">
        <title>Complete sequence of Desulfotomaculum reducens MI-1.</title>
        <authorList>
            <consortium name="US DOE Joint Genome Institute"/>
            <person name="Copeland A."/>
            <person name="Lucas S."/>
            <person name="Lapidus A."/>
            <person name="Barry K."/>
            <person name="Detter J.C."/>
            <person name="Glavina del Rio T."/>
            <person name="Hammon N."/>
            <person name="Israni S."/>
            <person name="Dalin E."/>
            <person name="Tice H."/>
            <person name="Pitluck S."/>
            <person name="Sims D."/>
            <person name="Brettin T."/>
            <person name="Bruce D."/>
            <person name="Han C."/>
            <person name="Tapia R."/>
            <person name="Schmutz J."/>
            <person name="Larimer F."/>
            <person name="Land M."/>
            <person name="Hauser L."/>
            <person name="Kyrpides N."/>
            <person name="Kim E."/>
            <person name="Tebo B.M."/>
            <person name="Richardson P."/>
        </authorList>
    </citation>
    <scope>NUCLEOTIDE SEQUENCE [LARGE SCALE GENOMIC DNA]</scope>
    <source>
        <strain evidence="6 7">MI-1</strain>
    </source>
</reference>
<evidence type="ECO:0000256" key="3">
    <source>
        <dbReference type="PROSITE-ProRule" id="PRU00169"/>
    </source>
</evidence>
<accession>A4J420</accession>
<dbReference type="Gene3D" id="3.40.50.2300">
    <property type="match status" value="1"/>
</dbReference>
<dbReference type="Gene3D" id="1.10.10.10">
    <property type="entry name" value="Winged helix-like DNA-binding domain superfamily/Winged helix DNA-binding domain"/>
    <property type="match status" value="1"/>
</dbReference>
<dbReference type="Pfam" id="PF03861">
    <property type="entry name" value="ANTAR"/>
    <property type="match status" value="1"/>
</dbReference>
<dbReference type="PROSITE" id="PS50921">
    <property type="entry name" value="ANTAR"/>
    <property type="match status" value="1"/>
</dbReference>
<dbReference type="InterPro" id="IPR001789">
    <property type="entry name" value="Sig_transdc_resp-reg_receiver"/>
</dbReference>
<keyword evidence="3" id="KW-0597">Phosphoprotein</keyword>
<dbReference type="PROSITE" id="PS50110">
    <property type="entry name" value="RESPONSE_REGULATORY"/>
    <property type="match status" value="1"/>
</dbReference>
<dbReference type="AlphaFoldDB" id="A4J420"/>
<feature type="domain" description="ANTAR" evidence="5">
    <location>
        <begin position="156"/>
        <end position="217"/>
    </location>
</feature>
<feature type="modified residue" description="4-aspartylphosphate" evidence="3">
    <location>
        <position position="86"/>
    </location>
</feature>
<dbReference type="eggNOG" id="COG3707">
    <property type="taxonomic scope" value="Bacteria"/>
</dbReference>
<protein>
    <recommendedName>
        <fullName evidence="1">Stage 0 sporulation protein A homolog</fullName>
    </recommendedName>
</protein>
<evidence type="ECO:0000259" key="5">
    <source>
        <dbReference type="PROSITE" id="PS50921"/>
    </source>
</evidence>
<evidence type="ECO:0000256" key="2">
    <source>
        <dbReference type="ARBA" id="ARBA00024867"/>
    </source>
</evidence>
<comment type="function">
    <text evidence="2">May play the central regulatory role in sporulation. It may be an element of the effector pathway responsible for the activation of sporulation genes in response to nutritional stress. Spo0A may act in concert with spo0H (a sigma factor) to control the expression of some genes that are critical to the sporulation process.</text>
</comment>
<evidence type="ECO:0000313" key="7">
    <source>
        <dbReference type="Proteomes" id="UP000001556"/>
    </source>
</evidence>
<dbReference type="SUPFAM" id="SSF52172">
    <property type="entry name" value="CheY-like"/>
    <property type="match status" value="1"/>
</dbReference>
<feature type="domain" description="Response regulatory" evidence="4">
    <location>
        <begin position="36"/>
        <end position="150"/>
    </location>
</feature>
<dbReference type="SMART" id="SM00448">
    <property type="entry name" value="REC"/>
    <property type="match status" value="1"/>
</dbReference>
<dbReference type="STRING" id="349161.Dred_1289"/>
<dbReference type="GO" id="GO:0003723">
    <property type="term" value="F:RNA binding"/>
    <property type="evidence" value="ECO:0007669"/>
    <property type="project" value="InterPro"/>
</dbReference>
<name>A4J420_DESRM</name>
<dbReference type="SMART" id="SM01012">
    <property type="entry name" value="ANTAR"/>
    <property type="match status" value="1"/>
</dbReference>
<dbReference type="InterPro" id="IPR052048">
    <property type="entry name" value="ST_Response_Regulator"/>
</dbReference>
<dbReference type="PIRSF" id="PIRSF036382">
    <property type="entry name" value="RR_antiterm"/>
    <property type="match status" value="1"/>
</dbReference>
<proteinExistence type="predicted"/>
<dbReference type="Pfam" id="PF00072">
    <property type="entry name" value="Response_reg"/>
    <property type="match status" value="1"/>
</dbReference>
<sequence>MANKPNNFKIITFPTDLYRKQQEKYREHSGEEERLRVVLAEDEPIIRMDIRRMLEDMGHQVVGECRDGDEAIRLTKEYRPDVVLMDIKMPRMEGLAATQVIFEKMMAPVVLLTSFSDAETVQEAMDSGAFGYLVKPVDGKRLRTTLKVARQRFVEMRKLRTEVDRLSEANEDRIIISRSKLLLQKKLGCTEDEAFKIIRKTSMNRHCRMGEVAREILRKNI</sequence>
<dbReference type="GO" id="GO:0000160">
    <property type="term" value="P:phosphorelay signal transduction system"/>
    <property type="evidence" value="ECO:0007669"/>
    <property type="project" value="InterPro"/>
</dbReference>
<dbReference type="HOGENOM" id="CLU_000445_65_0_9"/>
<gene>
    <name evidence="6" type="ordered locus">Dred_1289</name>
</gene>
<dbReference type="InterPro" id="IPR011006">
    <property type="entry name" value="CheY-like_superfamily"/>
</dbReference>
<dbReference type="PANTHER" id="PTHR43228">
    <property type="entry name" value="TWO-COMPONENT RESPONSE REGULATOR"/>
    <property type="match status" value="1"/>
</dbReference>
<evidence type="ECO:0000313" key="6">
    <source>
        <dbReference type="EMBL" id="ABO49823.1"/>
    </source>
</evidence>
<evidence type="ECO:0000256" key="1">
    <source>
        <dbReference type="ARBA" id="ARBA00018672"/>
    </source>
</evidence>
<dbReference type="InterPro" id="IPR008327">
    <property type="entry name" value="Sig_transdc_resp-reg_antiterm"/>
</dbReference>
<dbReference type="Proteomes" id="UP000001556">
    <property type="component" value="Chromosome"/>
</dbReference>
<dbReference type="OrthoDB" id="9779069at2"/>
<organism evidence="6 7">
    <name type="scientific">Desulforamulus reducens (strain ATCC BAA-1160 / DSM 100696 / MI-1)</name>
    <name type="common">Desulfotomaculum reducens</name>
    <dbReference type="NCBI Taxonomy" id="349161"/>
    <lineage>
        <taxon>Bacteria</taxon>
        <taxon>Bacillati</taxon>
        <taxon>Bacillota</taxon>
        <taxon>Clostridia</taxon>
        <taxon>Eubacteriales</taxon>
        <taxon>Peptococcaceae</taxon>
        <taxon>Desulforamulus</taxon>
    </lineage>
</organism>
<dbReference type="PANTHER" id="PTHR43228:SF6">
    <property type="entry name" value="RESPONSE REGULATOR RECEIVER"/>
    <property type="match status" value="1"/>
</dbReference>
<dbReference type="EMBL" id="CP000612">
    <property type="protein sequence ID" value="ABO49823.1"/>
    <property type="molecule type" value="Genomic_DNA"/>
</dbReference>
<dbReference type="KEGG" id="drm:Dred_1289"/>
<evidence type="ECO:0000259" key="4">
    <source>
        <dbReference type="PROSITE" id="PS50110"/>
    </source>
</evidence>
<dbReference type="InterPro" id="IPR005561">
    <property type="entry name" value="ANTAR"/>
</dbReference>